<feature type="domain" description="NACHT" evidence="1">
    <location>
        <begin position="234"/>
        <end position="435"/>
    </location>
</feature>
<accession>A0A327ZCT9</accession>
<keyword evidence="3" id="KW-1185">Reference proteome</keyword>
<evidence type="ECO:0000259" key="1">
    <source>
        <dbReference type="PROSITE" id="PS50837"/>
    </source>
</evidence>
<dbReference type="PANTHER" id="PTHR46844">
    <property type="entry name" value="SLR5058 PROTEIN"/>
    <property type="match status" value="1"/>
</dbReference>
<dbReference type="Proteomes" id="UP000249341">
    <property type="component" value="Unassembled WGS sequence"/>
</dbReference>
<dbReference type="AlphaFoldDB" id="A0A327ZCT9"/>
<dbReference type="Pfam" id="PF05729">
    <property type="entry name" value="NACHT"/>
    <property type="match status" value="1"/>
</dbReference>
<comment type="caution">
    <text evidence="2">The sequence shown here is derived from an EMBL/GenBank/DDBJ whole genome shotgun (WGS) entry which is preliminary data.</text>
</comment>
<protein>
    <submittedName>
        <fullName evidence="2">NACHT domain-containing protein</fullName>
    </submittedName>
</protein>
<proteinExistence type="predicted"/>
<gene>
    <name evidence="2" type="ORF">B0I29_11558</name>
</gene>
<dbReference type="Gene3D" id="3.40.50.300">
    <property type="entry name" value="P-loop containing nucleotide triphosphate hydrolases"/>
    <property type="match status" value="1"/>
</dbReference>
<organism evidence="2 3">
    <name type="scientific">Actinoplanes lutulentus</name>
    <dbReference type="NCBI Taxonomy" id="1287878"/>
    <lineage>
        <taxon>Bacteria</taxon>
        <taxon>Bacillati</taxon>
        <taxon>Actinomycetota</taxon>
        <taxon>Actinomycetes</taxon>
        <taxon>Micromonosporales</taxon>
        <taxon>Micromonosporaceae</taxon>
        <taxon>Actinoplanes</taxon>
    </lineage>
</organism>
<dbReference type="PANTHER" id="PTHR46844:SF1">
    <property type="entry name" value="SLR5058 PROTEIN"/>
    <property type="match status" value="1"/>
</dbReference>
<dbReference type="SUPFAM" id="SSF52540">
    <property type="entry name" value="P-loop containing nucleoside triphosphate hydrolases"/>
    <property type="match status" value="1"/>
</dbReference>
<dbReference type="OrthoDB" id="135105at2"/>
<reference evidence="2 3" key="1">
    <citation type="submission" date="2018-06" db="EMBL/GenBank/DDBJ databases">
        <title>Genomic Encyclopedia of Type Strains, Phase III (KMG-III): the genomes of soil and plant-associated and newly described type strains.</title>
        <authorList>
            <person name="Whitman W."/>
        </authorList>
    </citation>
    <scope>NUCLEOTIDE SEQUENCE [LARGE SCALE GENOMIC DNA]</scope>
    <source>
        <strain evidence="2 3">CGMCC 4.7090</strain>
    </source>
</reference>
<dbReference type="InterPro" id="IPR027417">
    <property type="entry name" value="P-loop_NTPase"/>
</dbReference>
<sequence>MDYLTPLLKAATRALPFIGKMALEHHQRQKIAANASTAVRNWDQTQELVATLAPGDAAKLEQFFASPQFEGLMQQAMVCAVTRHDEQLRTAIRAELRESLRHTQAFTDDTLFEATDTIEALLHGSVHAVRSAGGKTVDRDATSAALATRMATAAARNTELLRRVETLTRFDEFTAKLRTSVVAVHGRLRLTTLVRTPPVDYAGLYVPPKITPQTKHQLGYGETADFSSLLTHRTGLVILGDPGAGKSTLAGKLAYDLATDAVDGWTGQVPIVLVVRDHTSSLRTDHQTLLHYLEAACRKPYNQAPPTDALEYLLLNGLATVIIDGVDELGDSHFRVTFAKMVDAFASQYPTARIVVTSRVVGYDEAPVSEDMFTAYRVVPFDEDQVTRYATSWFALEADAAQPDRDLAASFLQESQDSDDLRSNPLMLSLLCALYSSEGYIPRNRPAVYERCAELLFDTWDRSRGIAVPHTFRAQVRPAVQQLAWRMFTDPQARQAVPRSEVEKFLADEVLAKRYADTDEATQAAHEFLTFCAGRAWVLTDLGSDRIEPHYGFVHRTFLEYFAAAQLVKLKPQPEAVWERLSPHIADASWTVVAQIALQILDRDCEDGATQLLEIVLDEAAPAGEEMQGVLLDFGVLCAQTVLPDNDTLLRLTDACVTRSLADPDLRRGYQFDVPARRFSSLDRPLTHLVNTKASDDDARIGRALGESLRAVAEGASTGDGAILTAMIMRRPGASSDFAAALYKALEPLPSEVTTWRRVISNPVAEDLTRHGFESLFKLTYACSLAYGRVAEYLVGSVFPGPIRDGAIDDLENLYPAVFMSPVPFDFLTETDGWSDVLGAMSFPQLMEIARPRARAVALALMLPLLQPGSKEIHDPGCQFLLEIRRNGDADGAERLIRRLQLPEEAAAMLLDWAATPLPKR</sequence>
<dbReference type="RefSeq" id="WP_111652179.1">
    <property type="nucleotide sequence ID" value="NZ_JACHWI010000010.1"/>
</dbReference>
<evidence type="ECO:0000313" key="3">
    <source>
        <dbReference type="Proteomes" id="UP000249341"/>
    </source>
</evidence>
<evidence type="ECO:0000313" key="2">
    <source>
        <dbReference type="EMBL" id="RAK31252.1"/>
    </source>
</evidence>
<dbReference type="PROSITE" id="PS50837">
    <property type="entry name" value="NACHT"/>
    <property type="match status" value="1"/>
</dbReference>
<dbReference type="InterPro" id="IPR007111">
    <property type="entry name" value="NACHT_NTPase"/>
</dbReference>
<dbReference type="EMBL" id="QLMJ01000015">
    <property type="protein sequence ID" value="RAK31252.1"/>
    <property type="molecule type" value="Genomic_DNA"/>
</dbReference>
<name>A0A327ZCT9_9ACTN</name>